<comment type="caution">
    <text evidence="8">The sequence shown here is derived from an EMBL/GenBank/DDBJ whole genome shotgun (WGS) entry which is preliminary data.</text>
</comment>
<dbReference type="Gene3D" id="3.90.1720.10">
    <property type="entry name" value="endopeptidase domain like (from Nostoc punctiforme)"/>
    <property type="match status" value="1"/>
</dbReference>
<dbReference type="PROSITE" id="PS51935">
    <property type="entry name" value="NLPC_P60"/>
    <property type="match status" value="1"/>
</dbReference>
<dbReference type="HOGENOM" id="CLU_034085_0_0_9"/>
<reference evidence="8" key="1">
    <citation type="submission" date="2007-11" db="EMBL/GenBank/DDBJ databases">
        <authorList>
            <person name="Fulton L."/>
            <person name="Clifton S."/>
            <person name="Fulton B."/>
            <person name="Xu J."/>
            <person name="Minx P."/>
            <person name="Pepin K.H."/>
            <person name="Johnson M."/>
            <person name="Thiruvilangam P."/>
            <person name="Bhonagiri V."/>
            <person name="Nash W.E."/>
            <person name="Mardis E.R."/>
            <person name="Wilson R.K."/>
        </authorList>
    </citation>
    <scope>NUCLEOTIDE SEQUENCE [LARGE SCALE GENOMIC DNA]</scope>
    <source>
        <strain evidence="8">DSM 1402</strain>
    </source>
</reference>
<proteinExistence type="inferred from homology"/>
<dbReference type="Pfam" id="PF24568">
    <property type="entry name" value="CC_PcsB"/>
    <property type="match status" value="1"/>
</dbReference>
<keyword evidence="4" id="KW-0378">Hydrolase</keyword>
<keyword evidence="5" id="KW-0788">Thiol protease</keyword>
<name>B0N8F1_9FIRM</name>
<feature type="coiled-coil region" evidence="6">
    <location>
        <begin position="196"/>
        <end position="223"/>
    </location>
</feature>
<dbReference type="AlphaFoldDB" id="B0N8F1"/>
<keyword evidence="6" id="KW-0175">Coiled coil</keyword>
<dbReference type="eggNOG" id="COG4942">
    <property type="taxonomic scope" value="Bacteria"/>
</dbReference>
<evidence type="ECO:0000256" key="2">
    <source>
        <dbReference type="ARBA" id="ARBA00022670"/>
    </source>
</evidence>
<dbReference type="PANTHER" id="PTHR47053">
    <property type="entry name" value="MUREIN DD-ENDOPEPTIDASE MEPH-RELATED"/>
    <property type="match status" value="1"/>
</dbReference>
<dbReference type="InterPro" id="IPR000064">
    <property type="entry name" value="NLP_P60_dom"/>
</dbReference>
<protein>
    <submittedName>
        <fullName evidence="8">NlpC/P60 family protein</fullName>
    </submittedName>
</protein>
<comment type="similarity">
    <text evidence="1">Belongs to the peptidase C40 family.</text>
</comment>
<evidence type="ECO:0000256" key="3">
    <source>
        <dbReference type="ARBA" id="ARBA00022729"/>
    </source>
</evidence>
<evidence type="ECO:0000256" key="1">
    <source>
        <dbReference type="ARBA" id="ARBA00007074"/>
    </source>
</evidence>
<dbReference type="InterPro" id="IPR038765">
    <property type="entry name" value="Papain-like_cys_pep_sf"/>
</dbReference>
<dbReference type="Pfam" id="PF00877">
    <property type="entry name" value="NLPC_P60"/>
    <property type="match status" value="1"/>
</dbReference>
<dbReference type="InterPro" id="IPR057309">
    <property type="entry name" value="PcsB_CC"/>
</dbReference>
<feature type="domain" description="NlpC/P60" evidence="7">
    <location>
        <begin position="271"/>
        <end position="405"/>
    </location>
</feature>
<dbReference type="EMBL" id="ABFX02000008">
    <property type="protein sequence ID" value="EDS18089.1"/>
    <property type="molecule type" value="Genomic_DNA"/>
</dbReference>
<sequence length="405" mass="44289">MEVDEMKKVFVTALGVCTMLSLVTIPTPVQATDFSGQEDKYMKLCSSSNLSTNNLNTCKEFNTYLKNKNKELKSQVSDSKSKVSDTQNSLNSISSEISALNDQIAEKQKEIEYLQTSISNLEASIAKKEEEVKERMYSMQSYNNNNSYIDFIFGASSFTDMFARIDSVNEITSYDDELVAQLADEKEQVETQKATVVTAKANIESQKSSKQALQQEYQALFEKQNADLIAQEKAAAQAADSSQKITDNIAALLAATEKSQVSGGSVVSGDSAVGNAIAQKALTRVGYMYVWGGCHSMSEIANPNHTAFDCSGLVNWAYYQSGVNIGSNNTKSLASKGVSVSRNNMQAGDIILFSSNGSTSGIHHVGIYIGGGNMVHAPQTGKPVQVADLGYSYWQKEWYDVRRLY</sequence>
<evidence type="ECO:0000259" key="7">
    <source>
        <dbReference type="PROSITE" id="PS51935"/>
    </source>
</evidence>
<keyword evidence="3" id="KW-0732">Signal</keyword>
<dbReference type="Gene3D" id="6.10.250.3150">
    <property type="match status" value="1"/>
</dbReference>
<evidence type="ECO:0000256" key="4">
    <source>
        <dbReference type="ARBA" id="ARBA00022801"/>
    </source>
</evidence>
<dbReference type="SUPFAM" id="SSF54001">
    <property type="entry name" value="Cysteine proteinases"/>
    <property type="match status" value="1"/>
</dbReference>
<dbReference type="GO" id="GO:0006508">
    <property type="term" value="P:proteolysis"/>
    <property type="evidence" value="ECO:0007669"/>
    <property type="project" value="UniProtKB-KW"/>
</dbReference>
<evidence type="ECO:0000313" key="9">
    <source>
        <dbReference type="Proteomes" id="UP000005798"/>
    </source>
</evidence>
<dbReference type="Proteomes" id="UP000005798">
    <property type="component" value="Unassembled WGS sequence"/>
</dbReference>
<evidence type="ECO:0000256" key="6">
    <source>
        <dbReference type="SAM" id="Coils"/>
    </source>
</evidence>
<reference evidence="8" key="2">
    <citation type="submission" date="2014-06" db="EMBL/GenBank/DDBJ databases">
        <title>Draft genome sequence of Clostridium ramosum(DSM 1402).</title>
        <authorList>
            <person name="Sudarsanam P."/>
            <person name="Ley R."/>
            <person name="Guruge J."/>
            <person name="Turnbaugh P.J."/>
            <person name="Mahowald M."/>
            <person name="Liep D."/>
            <person name="Gordon J."/>
        </authorList>
    </citation>
    <scope>NUCLEOTIDE SEQUENCE</scope>
    <source>
        <strain evidence="8">DSM 1402</strain>
    </source>
</reference>
<keyword evidence="9" id="KW-1185">Reference proteome</keyword>
<dbReference type="eggNOG" id="COG0791">
    <property type="taxonomic scope" value="Bacteria"/>
</dbReference>
<accession>B0N8F1</accession>
<keyword evidence="2" id="KW-0645">Protease</keyword>
<evidence type="ECO:0000256" key="5">
    <source>
        <dbReference type="ARBA" id="ARBA00022807"/>
    </source>
</evidence>
<dbReference type="PANTHER" id="PTHR47053:SF1">
    <property type="entry name" value="MUREIN DD-ENDOPEPTIDASE MEPH-RELATED"/>
    <property type="match status" value="1"/>
</dbReference>
<evidence type="ECO:0000313" key="8">
    <source>
        <dbReference type="EMBL" id="EDS18089.1"/>
    </source>
</evidence>
<organism evidence="8 9">
    <name type="scientific">Thomasclavelia ramosa DSM 1402</name>
    <dbReference type="NCBI Taxonomy" id="445974"/>
    <lineage>
        <taxon>Bacteria</taxon>
        <taxon>Bacillati</taxon>
        <taxon>Bacillota</taxon>
        <taxon>Erysipelotrichia</taxon>
        <taxon>Erysipelotrichales</taxon>
        <taxon>Coprobacillaceae</taxon>
        <taxon>Thomasclavelia</taxon>
    </lineage>
</organism>
<gene>
    <name evidence="8" type="ORF">CLORAM_02885</name>
</gene>
<dbReference type="GO" id="GO:0008234">
    <property type="term" value="F:cysteine-type peptidase activity"/>
    <property type="evidence" value="ECO:0007669"/>
    <property type="project" value="UniProtKB-KW"/>
</dbReference>
<dbReference type="InterPro" id="IPR051202">
    <property type="entry name" value="Peptidase_C40"/>
</dbReference>
<feature type="coiled-coil region" evidence="6">
    <location>
        <begin position="90"/>
        <end position="131"/>
    </location>
</feature>